<evidence type="ECO:0000313" key="2">
    <source>
        <dbReference type="EMBL" id="GAA2644561.1"/>
    </source>
</evidence>
<dbReference type="RefSeq" id="WP_344572983.1">
    <property type="nucleotide sequence ID" value="NZ_BAAARK010000001.1"/>
</dbReference>
<gene>
    <name evidence="2" type="ORF">GCM10009864_02980</name>
</gene>
<feature type="region of interest" description="Disordered" evidence="1">
    <location>
        <begin position="54"/>
        <end position="73"/>
    </location>
</feature>
<sequence>MTQDRPGGGCRLSRVKAATTSPERQREGALEAAASVGAHIIDWADDWEVPGATDPMTPYRHPTPWRSAFHDDDAGQGNGWGFYRLEGCQGGP</sequence>
<dbReference type="Proteomes" id="UP001500994">
    <property type="component" value="Unassembled WGS sequence"/>
</dbReference>
<organism evidence="2 3">
    <name type="scientific">Streptomyces lunalinharesii</name>
    <dbReference type="NCBI Taxonomy" id="333384"/>
    <lineage>
        <taxon>Bacteria</taxon>
        <taxon>Bacillati</taxon>
        <taxon>Actinomycetota</taxon>
        <taxon>Actinomycetes</taxon>
        <taxon>Kitasatosporales</taxon>
        <taxon>Streptomycetaceae</taxon>
        <taxon>Streptomyces</taxon>
    </lineage>
</organism>
<feature type="region of interest" description="Disordered" evidence="1">
    <location>
        <begin position="1"/>
        <end position="27"/>
    </location>
</feature>
<evidence type="ECO:0000313" key="3">
    <source>
        <dbReference type="Proteomes" id="UP001500994"/>
    </source>
</evidence>
<accession>A0ABN3R635</accession>
<protein>
    <submittedName>
        <fullName evidence="2">Uncharacterized protein</fullName>
    </submittedName>
</protein>
<comment type="caution">
    <text evidence="2">The sequence shown here is derived from an EMBL/GenBank/DDBJ whole genome shotgun (WGS) entry which is preliminary data.</text>
</comment>
<name>A0ABN3R635_9ACTN</name>
<feature type="compositionally biased region" description="Gly residues" evidence="1">
    <location>
        <begin position="1"/>
        <end position="10"/>
    </location>
</feature>
<proteinExistence type="predicted"/>
<evidence type="ECO:0000256" key="1">
    <source>
        <dbReference type="SAM" id="MobiDB-lite"/>
    </source>
</evidence>
<dbReference type="EMBL" id="BAAARK010000001">
    <property type="protein sequence ID" value="GAA2644561.1"/>
    <property type="molecule type" value="Genomic_DNA"/>
</dbReference>
<keyword evidence="3" id="KW-1185">Reference proteome</keyword>
<reference evidence="2 3" key="1">
    <citation type="journal article" date="2019" name="Int. J. Syst. Evol. Microbiol.">
        <title>The Global Catalogue of Microorganisms (GCM) 10K type strain sequencing project: providing services to taxonomists for standard genome sequencing and annotation.</title>
        <authorList>
            <consortium name="The Broad Institute Genomics Platform"/>
            <consortium name="The Broad Institute Genome Sequencing Center for Infectious Disease"/>
            <person name="Wu L."/>
            <person name="Ma J."/>
        </authorList>
    </citation>
    <scope>NUCLEOTIDE SEQUENCE [LARGE SCALE GENOMIC DNA]</scope>
    <source>
        <strain evidence="2 3">JCM 16374</strain>
    </source>
</reference>